<proteinExistence type="predicted"/>
<sequence length="368" mass="41262">MKRQITKQELAFLDHELQHQQQNGVISEKQRLEILASYELKKGLSFIRVMLAIGALLVGLGILSFIASNWAELGRITKLSIILAIFLGFMFASYKVSNNYPKTSKSLLYIGVLTYGAGIFLIGQMFNFGGHFTSAFLLWAIGAFPMAVVFRDKIVYLFTCVLTMVYISGYFDFGGYPYLAIVLIPALYYCNKYLENSRAITFFSNLVALDAVLLFSHITDMDEFYICLLFLGLGIGMYHLPIKTNAGVYRLLGTIVLGVAGLFLTLPEMWRDILHPGTQMVGYDPSAGRIASSAFAVALIIYLLSLTRKENLTALVLICAVIFRYYVDTFIDFMPKSIFFITGGLLLLGFGYYFERLRRKKGVVGIGQ</sequence>
<dbReference type="Pfam" id="PF09925">
    <property type="entry name" value="DUF2157"/>
    <property type="match status" value="1"/>
</dbReference>
<feature type="transmembrane region" description="Helical" evidence="1">
    <location>
        <begin position="286"/>
        <end position="304"/>
    </location>
</feature>
<gene>
    <name evidence="3" type="ORF">SAMN02745133_02983</name>
</gene>
<feature type="transmembrane region" description="Helical" evidence="1">
    <location>
        <begin position="49"/>
        <end position="70"/>
    </location>
</feature>
<dbReference type="AlphaFoldDB" id="A0A1M5CPL1"/>
<reference evidence="4" key="1">
    <citation type="submission" date="2016-11" db="EMBL/GenBank/DDBJ databases">
        <authorList>
            <person name="Varghese N."/>
            <person name="Submissions S."/>
        </authorList>
    </citation>
    <scope>NUCLEOTIDE SEQUENCE [LARGE SCALE GENOMIC DNA]</scope>
    <source>
        <strain evidence="4">DSM 12395</strain>
    </source>
</reference>
<dbReference type="EMBL" id="FQUY01000035">
    <property type="protein sequence ID" value="SHF56650.1"/>
    <property type="molecule type" value="Genomic_DNA"/>
</dbReference>
<feature type="transmembrane region" description="Helical" evidence="1">
    <location>
        <begin position="333"/>
        <end position="354"/>
    </location>
</feature>
<feature type="transmembrane region" description="Helical" evidence="1">
    <location>
        <begin position="76"/>
        <end position="94"/>
    </location>
</feature>
<name>A0A1M5CPL1_9FIRM</name>
<feature type="transmembrane region" description="Helical" evidence="1">
    <location>
        <begin position="248"/>
        <end position="266"/>
    </location>
</feature>
<feature type="domain" description="DUF2157" evidence="2">
    <location>
        <begin position="21"/>
        <end position="154"/>
    </location>
</feature>
<keyword evidence="1" id="KW-1133">Transmembrane helix</keyword>
<evidence type="ECO:0000313" key="3">
    <source>
        <dbReference type="EMBL" id="SHF56650.1"/>
    </source>
</evidence>
<feature type="transmembrane region" description="Helical" evidence="1">
    <location>
        <begin position="224"/>
        <end position="241"/>
    </location>
</feature>
<feature type="transmembrane region" description="Helical" evidence="1">
    <location>
        <begin position="132"/>
        <end position="149"/>
    </location>
</feature>
<organism evidence="3 4">
    <name type="scientific">Desulforamulus putei DSM 12395</name>
    <dbReference type="NCBI Taxonomy" id="1121429"/>
    <lineage>
        <taxon>Bacteria</taxon>
        <taxon>Bacillati</taxon>
        <taxon>Bacillota</taxon>
        <taxon>Clostridia</taxon>
        <taxon>Eubacteriales</taxon>
        <taxon>Peptococcaceae</taxon>
        <taxon>Desulforamulus</taxon>
    </lineage>
</organism>
<evidence type="ECO:0000256" key="1">
    <source>
        <dbReference type="SAM" id="Phobius"/>
    </source>
</evidence>
<dbReference type="RefSeq" id="WP_073240151.1">
    <property type="nucleotide sequence ID" value="NZ_FQUY01000035.1"/>
</dbReference>
<feature type="transmembrane region" description="Helical" evidence="1">
    <location>
        <begin position="106"/>
        <end position="126"/>
    </location>
</feature>
<dbReference type="STRING" id="1121429.SAMN02745133_02983"/>
<dbReference type="OrthoDB" id="5351773at2"/>
<protein>
    <submittedName>
        <fullName evidence="3">Uncharacterized membrane protein</fullName>
    </submittedName>
</protein>
<feature type="transmembrane region" description="Helical" evidence="1">
    <location>
        <begin position="311"/>
        <end position="327"/>
    </location>
</feature>
<dbReference type="InterPro" id="IPR018677">
    <property type="entry name" value="DUF2157"/>
</dbReference>
<accession>A0A1M5CPL1</accession>
<dbReference type="Proteomes" id="UP000184148">
    <property type="component" value="Unassembled WGS sequence"/>
</dbReference>
<keyword evidence="1" id="KW-0812">Transmembrane</keyword>
<evidence type="ECO:0000259" key="2">
    <source>
        <dbReference type="Pfam" id="PF09925"/>
    </source>
</evidence>
<evidence type="ECO:0000313" key="4">
    <source>
        <dbReference type="Proteomes" id="UP000184148"/>
    </source>
</evidence>
<keyword evidence="4" id="KW-1185">Reference proteome</keyword>
<keyword evidence="1" id="KW-0472">Membrane</keyword>